<dbReference type="PANTHER" id="PTHR20855">
    <property type="entry name" value="ADIPOR/PROGESTIN RECEPTOR-RELATED"/>
    <property type="match status" value="1"/>
</dbReference>
<dbReference type="InterPro" id="IPR004254">
    <property type="entry name" value="AdipoR/HlyIII-related"/>
</dbReference>
<evidence type="ECO:0000256" key="8">
    <source>
        <dbReference type="SAM" id="Phobius"/>
    </source>
</evidence>
<feature type="transmembrane region" description="Helical" evidence="8">
    <location>
        <begin position="678"/>
        <end position="701"/>
    </location>
</feature>
<feature type="binding site" evidence="5">
    <location>
        <position position="602"/>
    </location>
    <ligand>
        <name>Zn(2+)</name>
        <dbReference type="ChEBI" id="CHEBI:29105"/>
    </ligand>
</feature>
<evidence type="ECO:0000313" key="10">
    <source>
        <dbReference type="Proteomes" id="UP000307440"/>
    </source>
</evidence>
<feature type="binding site" evidence="5">
    <location>
        <position position="753"/>
    </location>
    <ligand>
        <name>Zn(2+)</name>
        <dbReference type="ChEBI" id="CHEBI:29105"/>
    </ligand>
</feature>
<feature type="transmembrane region" description="Helical" evidence="8">
    <location>
        <begin position="646"/>
        <end position="666"/>
    </location>
</feature>
<proteinExistence type="predicted"/>
<dbReference type="GO" id="GO:0046872">
    <property type="term" value="F:metal ion binding"/>
    <property type="evidence" value="ECO:0007669"/>
    <property type="project" value="UniProtKB-KW"/>
</dbReference>
<feature type="compositionally biased region" description="Polar residues" evidence="7">
    <location>
        <begin position="1"/>
        <end position="10"/>
    </location>
</feature>
<feature type="transmembrane region" description="Helical" evidence="8">
    <location>
        <begin position="707"/>
        <end position="730"/>
    </location>
</feature>
<dbReference type="GO" id="GO:0006882">
    <property type="term" value="P:intracellular zinc ion homeostasis"/>
    <property type="evidence" value="ECO:0007669"/>
    <property type="project" value="TreeGrafter"/>
</dbReference>
<feature type="transmembrane region" description="Helical" evidence="8">
    <location>
        <begin position="463"/>
        <end position="485"/>
    </location>
</feature>
<dbReference type="OrthoDB" id="5585746at2759"/>
<keyword evidence="10" id="KW-1185">Reference proteome</keyword>
<keyword evidence="5" id="KW-0479">Metal-binding</keyword>
<keyword evidence="3 8" id="KW-1133">Transmembrane helix</keyword>
<dbReference type="Pfam" id="PF03006">
    <property type="entry name" value="HlyIII"/>
    <property type="match status" value="1"/>
</dbReference>
<evidence type="ECO:0000256" key="6">
    <source>
        <dbReference type="SAM" id="Coils"/>
    </source>
</evidence>
<evidence type="ECO:0000256" key="2">
    <source>
        <dbReference type="ARBA" id="ARBA00022692"/>
    </source>
</evidence>
<feature type="binding site" evidence="5">
    <location>
        <position position="757"/>
    </location>
    <ligand>
        <name>Zn(2+)</name>
        <dbReference type="ChEBI" id="CHEBI:29105"/>
    </ligand>
</feature>
<feature type="transmembrane region" description="Helical" evidence="8">
    <location>
        <begin position="585"/>
        <end position="601"/>
    </location>
</feature>
<keyword evidence="6" id="KW-0175">Coiled coil</keyword>
<evidence type="ECO:0000256" key="4">
    <source>
        <dbReference type="ARBA" id="ARBA00023136"/>
    </source>
</evidence>
<dbReference type="AlphaFoldDB" id="A0A5C3KN59"/>
<dbReference type="PANTHER" id="PTHR20855:SF97">
    <property type="entry name" value="ADIPOR-LIKE RECEPTOR IZH3-RELATED"/>
    <property type="match status" value="1"/>
</dbReference>
<reference evidence="9 10" key="1">
    <citation type="journal article" date="2019" name="Nat. Ecol. Evol.">
        <title>Megaphylogeny resolves global patterns of mushroom evolution.</title>
        <authorList>
            <person name="Varga T."/>
            <person name="Krizsan K."/>
            <person name="Foldi C."/>
            <person name="Dima B."/>
            <person name="Sanchez-Garcia M."/>
            <person name="Sanchez-Ramirez S."/>
            <person name="Szollosi G.J."/>
            <person name="Szarkandi J.G."/>
            <person name="Papp V."/>
            <person name="Albert L."/>
            <person name="Andreopoulos W."/>
            <person name="Angelini C."/>
            <person name="Antonin V."/>
            <person name="Barry K.W."/>
            <person name="Bougher N.L."/>
            <person name="Buchanan P."/>
            <person name="Buyck B."/>
            <person name="Bense V."/>
            <person name="Catcheside P."/>
            <person name="Chovatia M."/>
            <person name="Cooper J."/>
            <person name="Damon W."/>
            <person name="Desjardin D."/>
            <person name="Finy P."/>
            <person name="Geml J."/>
            <person name="Haridas S."/>
            <person name="Hughes K."/>
            <person name="Justo A."/>
            <person name="Karasinski D."/>
            <person name="Kautmanova I."/>
            <person name="Kiss B."/>
            <person name="Kocsube S."/>
            <person name="Kotiranta H."/>
            <person name="LaButti K.M."/>
            <person name="Lechner B.E."/>
            <person name="Liimatainen K."/>
            <person name="Lipzen A."/>
            <person name="Lukacs Z."/>
            <person name="Mihaltcheva S."/>
            <person name="Morgado L.N."/>
            <person name="Niskanen T."/>
            <person name="Noordeloos M.E."/>
            <person name="Ohm R.A."/>
            <person name="Ortiz-Santana B."/>
            <person name="Ovrebo C."/>
            <person name="Racz N."/>
            <person name="Riley R."/>
            <person name="Savchenko A."/>
            <person name="Shiryaev A."/>
            <person name="Soop K."/>
            <person name="Spirin V."/>
            <person name="Szebenyi C."/>
            <person name="Tomsovsky M."/>
            <person name="Tulloss R.E."/>
            <person name="Uehling J."/>
            <person name="Grigoriev I.V."/>
            <person name="Vagvolgyi C."/>
            <person name="Papp T."/>
            <person name="Martin F.M."/>
            <person name="Miettinen O."/>
            <person name="Hibbett D.S."/>
            <person name="Nagy L.G."/>
        </authorList>
    </citation>
    <scope>NUCLEOTIDE SEQUENCE [LARGE SCALE GENOMIC DNA]</scope>
    <source>
        <strain evidence="9 10">CBS 121175</strain>
    </source>
</reference>
<feature type="region of interest" description="Disordered" evidence="7">
    <location>
        <begin position="1"/>
        <end position="38"/>
    </location>
</feature>
<dbReference type="Proteomes" id="UP000307440">
    <property type="component" value="Unassembled WGS sequence"/>
</dbReference>
<dbReference type="GO" id="GO:0016020">
    <property type="term" value="C:membrane"/>
    <property type="evidence" value="ECO:0007669"/>
    <property type="project" value="UniProtKB-SubCell"/>
</dbReference>
<feature type="coiled-coil region" evidence="6">
    <location>
        <begin position="308"/>
        <end position="335"/>
    </location>
</feature>
<dbReference type="STRING" id="230819.A0A5C3KN59"/>
<comment type="subcellular location">
    <subcellularLocation>
        <location evidence="1">Membrane</location>
        <topology evidence="1">Multi-pass membrane protein</topology>
    </subcellularLocation>
</comment>
<keyword evidence="2 8" id="KW-0812">Transmembrane</keyword>
<protein>
    <submittedName>
        <fullName evidence="9">HlyIII-domain-containing protein</fullName>
    </submittedName>
</protein>
<keyword evidence="4 8" id="KW-0472">Membrane</keyword>
<evidence type="ECO:0000256" key="5">
    <source>
        <dbReference type="PIRSR" id="PIRSR604254-1"/>
    </source>
</evidence>
<dbReference type="GO" id="GO:0038023">
    <property type="term" value="F:signaling receptor activity"/>
    <property type="evidence" value="ECO:0007669"/>
    <property type="project" value="TreeGrafter"/>
</dbReference>
<organism evidence="9 10">
    <name type="scientific">Coprinopsis marcescibilis</name>
    <name type="common">Agaric fungus</name>
    <name type="synonym">Psathyrella marcescibilis</name>
    <dbReference type="NCBI Taxonomy" id="230819"/>
    <lineage>
        <taxon>Eukaryota</taxon>
        <taxon>Fungi</taxon>
        <taxon>Dikarya</taxon>
        <taxon>Basidiomycota</taxon>
        <taxon>Agaricomycotina</taxon>
        <taxon>Agaricomycetes</taxon>
        <taxon>Agaricomycetidae</taxon>
        <taxon>Agaricales</taxon>
        <taxon>Agaricineae</taxon>
        <taxon>Psathyrellaceae</taxon>
        <taxon>Coprinopsis</taxon>
    </lineage>
</organism>
<feature type="transmembrane region" description="Helical" evidence="8">
    <location>
        <begin position="621"/>
        <end position="640"/>
    </location>
</feature>
<evidence type="ECO:0000256" key="3">
    <source>
        <dbReference type="ARBA" id="ARBA00022989"/>
    </source>
</evidence>
<dbReference type="EMBL" id="ML210255">
    <property type="protein sequence ID" value="TFK21911.1"/>
    <property type="molecule type" value="Genomic_DNA"/>
</dbReference>
<name>A0A5C3KN59_COPMA</name>
<gene>
    <name evidence="9" type="ORF">FA15DRAFT_62897</name>
</gene>
<evidence type="ECO:0000256" key="1">
    <source>
        <dbReference type="ARBA" id="ARBA00004141"/>
    </source>
</evidence>
<keyword evidence="5" id="KW-0862">Zinc</keyword>
<feature type="transmembrane region" description="Helical" evidence="8">
    <location>
        <begin position="521"/>
        <end position="543"/>
    </location>
</feature>
<evidence type="ECO:0000313" key="9">
    <source>
        <dbReference type="EMBL" id="TFK21911.1"/>
    </source>
</evidence>
<accession>A0A5C3KN59</accession>
<sequence length="784" mass="87792">MSTTSGSTAISLHEDQNSLARRRRRLSAPPTPTQCSGRMLRFHHSSDSTAKTRSLDALDLTSASPTRTLASLRWLILTYLESLEKCLVGMSGSLAFGTSPTTPSSQGTTATSTMDDARQWARTALDMLSKIRSDVVPHFPTLNLELPSSDTAYIDILSQIRSYFLDIGLPHLPDLSQLPTLAMPSLIDEVSLDDARTRFHDIDLEFHPKYIETLSDHLATLREHLTSISFSLPSSPFGSPAESISPAYTFPTLPFASVAEALEALVSQVHSRLSDSIWLEQSSLDSVNDTDDKVRAKTRRMSIVSRGAEFMTDVREAFEANVEAMREQQQEMMDLIGEEFEHMREGFDHMKEGIQENLSHMRDNISHELDLIGSELTAIRAEIGHELDVLKDELEVMALEIGSAVQRSFHGVHLIGYSDLPQDWKNNPFVAHGYRFIPIERWGLIIRSVFEFHNETLNIHTHFIPFLIWFSNIVFFNVSSSYIIALSSSLRHTFNPYIQHANQALSSVIPSIHNLPPWLDLIYSSTTTFAVAVFSALVTLSSATNSFISNLPTPPFPIAITPLIKARAPELLESQTSAIEDPMEIAFMSFALLCLFASTVWHTMSGCADKKSMEFCARCDYIGIGWLISATVATIVYYGFGDCHPNLAYGFLGLCLCTGLMGNIFPFMKWFNMHEYRLYRVAFFISMAFSGLAPMLILGYLHSYREMYEYVSVIFPSLLSYVFGLIFYATHAPERWLPPKIRSKLDVVGGSSHAIWHCFIVLAVSQHRSAIQLLKMGVECQAGI</sequence>
<evidence type="ECO:0000256" key="7">
    <source>
        <dbReference type="SAM" id="MobiDB-lite"/>
    </source>
</evidence>